<organism evidence="9 10">
    <name type="scientific">Cyclostephanos tholiformis</name>
    <dbReference type="NCBI Taxonomy" id="382380"/>
    <lineage>
        <taxon>Eukaryota</taxon>
        <taxon>Sar</taxon>
        <taxon>Stramenopiles</taxon>
        <taxon>Ochrophyta</taxon>
        <taxon>Bacillariophyta</taxon>
        <taxon>Coscinodiscophyceae</taxon>
        <taxon>Thalassiosirophycidae</taxon>
        <taxon>Stephanodiscales</taxon>
        <taxon>Stephanodiscaceae</taxon>
        <taxon>Cyclostephanos</taxon>
    </lineage>
</organism>
<feature type="compositionally biased region" description="Basic and acidic residues" evidence="7">
    <location>
        <begin position="427"/>
        <end position="443"/>
    </location>
</feature>
<reference evidence="9 10" key="1">
    <citation type="submission" date="2024-10" db="EMBL/GenBank/DDBJ databases">
        <title>Updated reference genomes for cyclostephanoid diatoms.</title>
        <authorList>
            <person name="Roberts W.R."/>
            <person name="Alverson A.J."/>
        </authorList>
    </citation>
    <scope>NUCLEOTIDE SEQUENCE [LARGE SCALE GENOMIC DNA]</scope>
    <source>
        <strain evidence="9 10">AJA228-03</strain>
    </source>
</reference>
<dbReference type="GO" id="GO:0005634">
    <property type="term" value="C:nucleus"/>
    <property type="evidence" value="ECO:0007669"/>
    <property type="project" value="UniProtKB-SubCell"/>
</dbReference>
<accession>A0ABD3RS09</accession>
<evidence type="ECO:0000256" key="6">
    <source>
        <dbReference type="ARBA" id="ARBA00023242"/>
    </source>
</evidence>
<feature type="region of interest" description="Disordered" evidence="7">
    <location>
        <begin position="282"/>
        <end position="321"/>
    </location>
</feature>
<dbReference type="PROSITE" id="PS50217">
    <property type="entry name" value="BZIP"/>
    <property type="match status" value="1"/>
</dbReference>
<evidence type="ECO:0000256" key="7">
    <source>
        <dbReference type="SAM" id="MobiDB-lite"/>
    </source>
</evidence>
<evidence type="ECO:0000313" key="10">
    <source>
        <dbReference type="Proteomes" id="UP001530377"/>
    </source>
</evidence>
<dbReference type="SMART" id="SM00338">
    <property type="entry name" value="BRLZ"/>
    <property type="match status" value="1"/>
</dbReference>
<dbReference type="PANTHER" id="PTHR47416:SF8">
    <property type="entry name" value="BASIC-LEUCINE ZIPPER TRANSCRIPTION FACTOR E-RELATED"/>
    <property type="match status" value="1"/>
</dbReference>
<name>A0ABD3RS09_9STRA</name>
<gene>
    <name evidence="9" type="ORF">ACHAXA_008509</name>
</gene>
<evidence type="ECO:0000259" key="8">
    <source>
        <dbReference type="PROSITE" id="PS50217"/>
    </source>
</evidence>
<comment type="similarity">
    <text evidence="2">Belongs to the bZIP family.</text>
</comment>
<keyword evidence="5" id="KW-0804">Transcription</keyword>
<dbReference type="GO" id="GO:0003677">
    <property type="term" value="F:DNA binding"/>
    <property type="evidence" value="ECO:0007669"/>
    <property type="project" value="UniProtKB-KW"/>
</dbReference>
<dbReference type="EMBL" id="JALLPB020000198">
    <property type="protein sequence ID" value="KAL3815459.1"/>
    <property type="molecule type" value="Genomic_DNA"/>
</dbReference>
<feature type="region of interest" description="Disordered" evidence="7">
    <location>
        <begin position="349"/>
        <end position="376"/>
    </location>
</feature>
<feature type="compositionally biased region" description="Basic residues" evidence="7">
    <location>
        <begin position="224"/>
        <end position="233"/>
    </location>
</feature>
<evidence type="ECO:0000256" key="5">
    <source>
        <dbReference type="ARBA" id="ARBA00023163"/>
    </source>
</evidence>
<evidence type="ECO:0000256" key="1">
    <source>
        <dbReference type="ARBA" id="ARBA00004123"/>
    </source>
</evidence>
<dbReference type="InterPro" id="IPR004827">
    <property type="entry name" value="bZIP"/>
</dbReference>
<protein>
    <recommendedName>
        <fullName evidence="8">BZIP domain-containing protein</fullName>
    </recommendedName>
</protein>
<feature type="compositionally biased region" description="Polar residues" evidence="7">
    <location>
        <begin position="963"/>
        <end position="999"/>
    </location>
</feature>
<feature type="region of interest" description="Disordered" evidence="7">
    <location>
        <begin position="209"/>
        <end position="268"/>
    </location>
</feature>
<dbReference type="AlphaFoldDB" id="A0ABD3RS09"/>
<sequence>MAEDGDDKSSMHRYYHAVGVGATPNPLASYDATSPDMVTTTNAGYYYPPLPRHHDDASPCAGAVPDPFSSTNAMTSPTTSPTTAATSAWTRGGGPGSIGPASTTIPPAPSPLASPVLSPLVPPTPIGDIISSLFEGANGNDDVGRGNDDDSAATSESVKNAMASAMLIDGITTSTPTVGAVVVDNVGVAGMDISQPVLGMEGGGGGVGKFDFDDKYVDYEPPTNRRRRRRSYTMHRDDPAHRSSSSTIDQYAPPPPPPQHSLRSSATAVLQSAASAAVFASSSLSSSSHPPVEGGYRDPSPHHHRSSPPPAGGGTILPPSRLVSSASVPLFGVRRGGAIGYSHSSESIHSELNSEGGYSESDAGSPPAGATFVAGGGGGGGGGGIASGATTTTTTTTTTTANTAHVSFASASVDDSSSPTGGGGKTIIDKRQRRLERNRESARVSRRRRKHYLEELECRVTALSEEMDAGRMAHASAAARTIRGMRSGALDDVEGLLMSMSSSSRWGNGTMEGDVYHRTTGAGPPPPVKKSSGIHHNVMVAKVADDHHHSPIGGGCGSIITQLTAPATAVTATSTSSLEHTANALITNLSRASVELQVVQTFMKQHLLSLVQPTSTRFILWLSLQNDVFYRGGRSASERLSAARIGERLLHSGTDRALPNTTVMWPLVCHEISLSYEQEEKVRGVQRTILSNAEGWIHRHTALATRYVIEGVHDVICGAQAAARSKERSLMQILTPEQRLRFLRWASRRADVKRLVEMNAGRFRGERTTVNCGDDEYRTSPDRHISANLYIINHILSKVKQRQQQRQQELGTPATLAFAVHPTKLKKLSRRPALESLAGLQAAEDAHDAKLSRERSFPSAGSLKRSLSSLTSLADDSHTDSIDPNAMNFSNGGSNSVTLESAQSAGQAAVMALLRDVLPIVPKEAWCNPPQNSSVGSTFRPPTLETSQPLPMPQTYRPLSHAHTPSSVHIPKSSQHAKQPERCTSSHSHRMQQAASSSKAGIAAQPQFKESFISDIIDVDDIPMPTPVSVLLRTSDDYLMSSSEYEQVEEPQADTVMSSSSDFRFGAADGFSMPERTGYSSFVNTNAGLYRPQSAPQLEAFAQATDFQAYHHMTMIPEMEAVMSHPGVSPGNHGATDFAIPEEINSSYSYVASTGLLGNRHQSAPQFGTFFRSSELHPDPLLQTAPDVSVMPDIAYKIPGGDDIIGEFAMLDELNFINPKSNVETDDWAIGEGFDDDIDVGAS</sequence>
<keyword evidence="10" id="KW-1185">Reference proteome</keyword>
<keyword evidence="6" id="KW-0539">Nucleus</keyword>
<evidence type="ECO:0000256" key="4">
    <source>
        <dbReference type="ARBA" id="ARBA00023125"/>
    </source>
</evidence>
<dbReference type="Pfam" id="PF00170">
    <property type="entry name" value="bZIP_1"/>
    <property type="match status" value="1"/>
</dbReference>
<feature type="region of interest" description="Disordered" evidence="7">
    <location>
        <begin position="410"/>
        <end position="443"/>
    </location>
</feature>
<proteinExistence type="inferred from homology"/>
<evidence type="ECO:0000256" key="2">
    <source>
        <dbReference type="ARBA" id="ARBA00007163"/>
    </source>
</evidence>
<feature type="region of interest" description="Disordered" evidence="7">
    <location>
        <begin position="69"/>
        <end position="110"/>
    </location>
</feature>
<comment type="subcellular location">
    <subcellularLocation>
        <location evidence="1">Nucleus</location>
    </subcellularLocation>
</comment>
<feature type="region of interest" description="Disordered" evidence="7">
    <location>
        <begin position="926"/>
        <end position="1003"/>
    </location>
</feature>
<dbReference type="InterPro" id="IPR046347">
    <property type="entry name" value="bZIP_sf"/>
</dbReference>
<dbReference type="SUPFAM" id="SSF57959">
    <property type="entry name" value="Leucine zipper domain"/>
    <property type="match status" value="1"/>
</dbReference>
<dbReference type="PANTHER" id="PTHR47416">
    <property type="entry name" value="BASIC-LEUCINE ZIPPER TRANSCRIPTION FACTOR F-RELATED"/>
    <property type="match status" value="1"/>
</dbReference>
<feature type="compositionally biased region" description="Low complexity" evidence="7">
    <location>
        <begin position="69"/>
        <end position="90"/>
    </location>
</feature>
<feature type="domain" description="BZIP" evidence="8">
    <location>
        <begin position="428"/>
        <end position="466"/>
    </location>
</feature>
<dbReference type="CDD" id="cd14811">
    <property type="entry name" value="bZIP_u2"/>
    <property type="match status" value="1"/>
</dbReference>
<evidence type="ECO:0000313" key="9">
    <source>
        <dbReference type="EMBL" id="KAL3815459.1"/>
    </source>
</evidence>
<dbReference type="Proteomes" id="UP001530377">
    <property type="component" value="Unassembled WGS sequence"/>
</dbReference>
<keyword evidence="4" id="KW-0238">DNA-binding</keyword>
<dbReference type="Gene3D" id="1.20.5.170">
    <property type="match status" value="1"/>
</dbReference>
<comment type="caution">
    <text evidence="9">The sequence shown here is derived from an EMBL/GenBank/DDBJ whole genome shotgun (WGS) entry which is preliminary data.</text>
</comment>
<evidence type="ECO:0000256" key="3">
    <source>
        <dbReference type="ARBA" id="ARBA00023015"/>
    </source>
</evidence>
<keyword evidence="3" id="KW-0805">Transcription regulation</keyword>